<evidence type="ECO:0008006" key="4">
    <source>
        <dbReference type="Google" id="ProtNLM"/>
    </source>
</evidence>
<accession>A0ABR9M0L4</accession>
<feature type="transmembrane region" description="Helical" evidence="1">
    <location>
        <begin position="369"/>
        <end position="388"/>
    </location>
</feature>
<comment type="caution">
    <text evidence="2">The sequence shown here is derived from an EMBL/GenBank/DDBJ whole genome shotgun (WGS) entry which is preliminary data.</text>
</comment>
<feature type="transmembrane region" description="Helical" evidence="1">
    <location>
        <begin position="178"/>
        <end position="198"/>
    </location>
</feature>
<feature type="transmembrane region" description="Helical" evidence="1">
    <location>
        <begin position="285"/>
        <end position="304"/>
    </location>
</feature>
<dbReference type="Proteomes" id="UP000633509">
    <property type="component" value="Unassembled WGS sequence"/>
</dbReference>
<dbReference type="RefSeq" id="WP_225963612.1">
    <property type="nucleotide sequence ID" value="NZ_JADBEK010000001.1"/>
</dbReference>
<keyword evidence="1" id="KW-1133">Transmembrane helix</keyword>
<dbReference type="SUPFAM" id="SSF103473">
    <property type="entry name" value="MFS general substrate transporter"/>
    <property type="match status" value="1"/>
</dbReference>
<keyword evidence="3" id="KW-1185">Reference proteome</keyword>
<gene>
    <name evidence="2" type="ORF">H4W80_004704</name>
</gene>
<proteinExistence type="predicted"/>
<evidence type="ECO:0000256" key="1">
    <source>
        <dbReference type="SAM" id="Phobius"/>
    </source>
</evidence>
<evidence type="ECO:0000313" key="3">
    <source>
        <dbReference type="Proteomes" id="UP000633509"/>
    </source>
</evidence>
<feature type="transmembrane region" description="Helical" evidence="1">
    <location>
        <begin position="259"/>
        <end position="278"/>
    </location>
</feature>
<dbReference type="PANTHER" id="PTHR23537:SF1">
    <property type="entry name" value="SUGAR TRANSPORTER"/>
    <property type="match status" value="1"/>
</dbReference>
<feature type="transmembrane region" description="Helical" evidence="1">
    <location>
        <begin position="147"/>
        <end position="172"/>
    </location>
</feature>
<reference evidence="2 3" key="1">
    <citation type="submission" date="2020-10" db="EMBL/GenBank/DDBJ databases">
        <title>Sequencing the genomes of 1000 actinobacteria strains.</title>
        <authorList>
            <person name="Klenk H.-P."/>
        </authorList>
    </citation>
    <scope>NUCLEOTIDE SEQUENCE [LARGE SCALE GENOMIC DNA]</scope>
    <source>
        <strain evidence="2 3">DSM 43173</strain>
    </source>
</reference>
<feature type="transmembrane region" description="Helical" evidence="1">
    <location>
        <begin position="120"/>
        <end position="140"/>
    </location>
</feature>
<dbReference type="InterPro" id="IPR036259">
    <property type="entry name" value="MFS_trans_sf"/>
</dbReference>
<feature type="transmembrane region" description="Helical" evidence="1">
    <location>
        <begin position="21"/>
        <end position="42"/>
    </location>
</feature>
<feature type="transmembrane region" description="Helical" evidence="1">
    <location>
        <begin position="310"/>
        <end position="333"/>
    </location>
</feature>
<feature type="transmembrane region" description="Helical" evidence="1">
    <location>
        <begin position="95"/>
        <end position="114"/>
    </location>
</feature>
<dbReference type="Gene3D" id="1.20.1250.20">
    <property type="entry name" value="MFS general substrate transporter like domains"/>
    <property type="match status" value="1"/>
</dbReference>
<evidence type="ECO:0000313" key="2">
    <source>
        <dbReference type="EMBL" id="MBE1586446.1"/>
    </source>
</evidence>
<feature type="transmembrane region" description="Helical" evidence="1">
    <location>
        <begin position="219"/>
        <end position="247"/>
    </location>
</feature>
<feature type="transmembrane region" description="Helical" evidence="1">
    <location>
        <begin position="340"/>
        <end position="363"/>
    </location>
</feature>
<dbReference type="PANTHER" id="PTHR23537">
    <property type="match status" value="1"/>
</dbReference>
<name>A0ABR9M0L4_9ACTN</name>
<dbReference type="Pfam" id="PF06779">
    <property type="entry name" value="MFS_4"/>
    <property type="match status" value="1"/>
</dbReference>
<organism evidence="2 3">
    <name type="scientific">Nonomuraea angiospora</name>
    <dbReference type="NCBI Taxonomy" id="46172"/>
    <lineage>
        <taxon>Bacteria</taxon>
        <taxon>Bacillati</taxon>
        <taxon>Actinomycetota</taxon>
        <taxon>Actinomycetes</taxon>
        <taxon>Streptosporangiales</taxon>
        <taxon>Streptosporangiaceae</taxon>
        <taxon>Nonomuraea</taxon>
    </lineage>
</organism>
<feature type="transmembrane region" description="Helical" evidence="1">
    <location>
        <begin position="68"/>
        <end position="86"/>
    </location>
</feature>
<keyword evidence="1" id="KW-0472">Membrane</keyword>
<protein>
    <recommendedName>
        <fullName evidence="4">YbfB/YjiJ family MFS transporter</fullName>
    </recommendedName>
</protein>
<dbReference type="EMBL" id="JADBEK010000001">
    <property type="protein sequence ID" value="MBE1586446.1"/>
    <property type="molecule type" value="Genomic_DNA"/>
</dbReference>
<dbReference type="InterPro" id="IPR010645">
    <property type="entry name" value="MFS_4"/>
</dbReference>
<keyword evidence="1" id="KW-0812">Transmembrane</keyword>
<sequence length="412" mass="42020">MTSVREHGTDSGEATRADRPWRIVGQGAAALAAGMGVGRFAYTPILPMMHAQAGLSPRLGAELATANYVGYLLGAVAAIVAPRIFASRRALRPSLAVLVVTLALMPLTHAGALWSSLRLVAGIASALIFVIAADAVLTGLRGHAQHLVGWAFGGIGAGIALSGVAVLVLRTTGTWQQAWWTAAALTAVLAIPAWGLRADPAAPEASPRPPSGPRAGSGLRWFGALLAGYTLEGTGYIIAGTFLVAAIDQTAPGLAGSGAWVLVGLAALPSTALWAWLGHLWSRPALVLVALVVQAAGIALPVLAGGIVPALVSAVLFGATFLGVATLTLAIGAHLRIPRAVAILTTGYSVGQILGPLVVTPLLRRGYHPALLVGAALVALAAATTGVLRHRFPHHLGPLPRRVRAVRQPGSP</sequence>